<evidence type="ECO:0000256" key="4">
    <source>
        <dbReference type="ARBA" id="ARBA00022729"/>
    </source>
</evidence>
<keyword evidence="3" id="KW-1003">Cell membrane</keyword>
<dbReference type="InterPro" id="IPR003760">
    <property type="entry name" value="PnrA-like"/>
</dbReference>
<evidence type="ECO:0000313" key="9">
    <source>
        <dbReference type="Proteomes" id="UP000676456"/>
    </source>
</evidence>
<dbReference type="GO" id="GO:0005886">
    <property type="term" value="C:plasma membrane"/>
    <property type="evidence" value="ECO:0007669"/>
    <property type="project" value="UniProtKB-SubCell"/>
</dbReference>
<reference evidence="8 9" key="1">
    <citation type="submission" date="2021-05" db="EMBL/GenBank/DDBJ databases">
        <title>Novel Bacillus species.</title>
        <authorList>
            <person name="Liu G."/>
        </authorList>
    </citation>
    <scope>NUCLEOTIDE SEQUENCE [LARGE SCALE GENOMIC DNA]</scope>
    <source>
        <strain evidence="8 9">FJAT-49682</strain>
    </source>
</reference>
<dbReference type="Gene3D" id="3.40.50.2300">
    <property type="match status" value="2"/>
</dbReference>
<dbReference type="SUPFAM" id="SSF53822">
    <property type="entry name" value="Periplasmic binding protein-like I"/>
    <property type="match status" value="2"/>
</dbReference>
<proteinExistence type="inferred from homology"/>
<dbReference type="AlphaFoldDB" id="A0A942UMD1"/>
<evidence type="ECO:0000313" key="8">
    <source>
        <dbReference type="EMBL" id="MBS4221328.1"/>
    </source>
</evidence>
<comment type="subcellular location">
    <subcellularLocation>
        <location evidence="1">Cell membrane</location>
        <topology evidence="1">Lipid-anchor</topology>
    </subcellularLocation>
</comment>
<evidence type="ECO:0000259" key="7">
    <source>
        <dbReference type="Pfam" id="PF02608"/>
    </source>
</evidence>
<keyword evidence="6" id="KW-0449">Lipoprotein</keyword>
<keyword evidence="9" id="KW-1185">Reference proteome</keyword>
<keyword evidence="4" id="KW-0732">Signal</keyword>
<organism evidence="8 9">
    <name type="scientific">Lederbergia citrea</name>
    <dbReference type="NCBI Taxonomy" id="2833581"/>
    <lineage>
        <taxon>Bacteria</taxon>
        <taxon>Bacillati</taxon>
        <taxon>Bacillota</taxon>
        <taxon>Bacilli</taxon>
        <taxon>Bacillales</taxon>
        <taxon>Bacillaceae</taxon>
        <taxon>Lederbergia</taxon>
    </lineage>
</organism>
<sequence>MERAGLLVPETINDQVWGTKGYQGLLKVQSEFGIDVFYKEGITSKAITEGAISEFSQKNVNLIFGHGEEYAEYFEQLASSYPDIHFVSFNGEANLPNTTSLSFDGYAMGFFGGMTAAHMSPNKKVGVIAAFEWQPEVEGFIKGAIIEEPETEVFVEYTQHWNDGEMALNLLDEMLLKGVDVIYPAGDGFNIPLIEKIKEKGLYAIGYVSDQSDLGQSTVLTSTVQHVDKLYELVAKKYAMGELEQGNQHFDFKDGVITMGEYSPLVDEEFKHSIQTYVHEYIETGKFPSEK</sequence>
<evidence type="ECO:0000256" key="6">
    <source>
        <dbReference type="ARBA" id="ARBA00023288"/>
    </source>
</evidence>
<dbReference type="CDD" id="cd06353">
    <property type="entry name" value="PBP1_Med-like"/>
    <property type="match status" value="1"/>
</dbReference>
<evidence type="ECO:0000256" key="3">
    <source>
        <dbReference type="ARBA" id="ARBA00022475"/>
    </source>
</evidence>
<comment type="similarity">
    <text evidence="2">Belongs to the BMP lipoprotein family.</text>
</comment>
<evidence type="ECO:0000256" key="5">
    <source>
        <dbReference type="ARBA" id="ARBA00023136"/>
    </source>
</evidence>
<dbReference type="InterPro" id="IPR028082">
    <property type="entry name" value="Peripla_BP_I"/>
</dbReference>
<accession>A0A942UMD1</accession>
<evidence type="ECO:0000256" key="2">
    <source>
        <dbReference type="ARBA" id="ARBA00008610"/>
    </source>
</evidence>
<protein>
    <submittedName>
        <fullName evidence="8">BMP family ABC transporter substrate-binding protein</fullName>
    </submittedName>
</protein>
<dbReference type="Proteomes" id="UP000676456">
    <property type="component" value="Unassembled WGS sequence"/>
</dbReference>
<dbReference type="InterPro" id="IPR050957">
    <property type="entry name" value="BMP_lipoprotein"/>
</dbReference>
<name>A0A942UMD1_9BACI</name>
<gene>
    <name evidence="8" type="ORF">KHA91_00980</name>
</gene>
<dbReference type="PANTHER" id="PTHR34296">
    <property type="entry name" value="TRANSCRIPTIONAL ACTIVATOR PROTEIN MED"/>
    <property type="match status" value="1"/>
</dbReference>
<keyword evidence="5" id="KW-0472">Membrane</keyword>
<dbReference type="Pfam" id="PF02608">
    <property type="entry name" value="Bmp"/>
    <property type="match status" value="1"/>
</dbReference>
<comment type="caution">
    <text evidence="8">The sequence shown here is derived from an EMBL/GenBank/DDBJ whole genome shotgun (WGS) entry which is preliminary data.</text>
</comment>
<feature type="domain" description="ABC transporter substrate-binding protein PnrA-like" evidence="7">
    <location>
        <begin position="2"/>
        <end position="290"/>
    </location>
</feature>
<dbReference type="PANTHER" id="PTHR34296:SF2">
    <property type="entry name" value="ABC TRANSPORTER GUANOSINE-BINDING PROTEIN NUPN"/>
    <property type="match status" value="1"/>
</dbReference>
<dbReference type="EMBL" id="JAGYPN010000001">
    <property type="protein sequence ID" value="MBS4221328.1"/>
    <property type="molecule type" value="Genomic_DNA"/>
</dbReference>
<evidence type="ECO:0000256" key="1">
    <source>
        <dbReference type="ARBA" id="ARBA00004193"/>
    </source>
</evidence>